<comment type="caution">
    <text evidence="12">Lacks conserved residue(s) required for the propagation of feature annotation.</text>
</comment>
<dbReference type="GO" id="GO:0008843">
    <property type="term" value="F:endochitinase activity"/>
    <property type="evidence" value="ECO:0007669"/>
    <property type="project" value="UniProtKB-EC"/>
</dbReference>
<feature type="transmembrane region" description="Helical" evidence="14">
    <location>
        <begin position="47"/>
        <end position="67"/>
    </location>
</feature>
<dbReference type="InterPro" id="IPR001002">
    <property type="entry name" value="Chitin-bd_1"/>
</dbReference>
<comment type="caution">
    <text evidence="17">The sequence shown here is derived from an EMBL/GenBank/DDBJ whole genome shotgun (WGS) entry which is preliminary data.</text>
</comment>
<dbReference type="SMART" id="SM00270">
    <property type="entry name" value="ChtBD1"/>
    <property type="match status" value="2"/>
</dbReference>
<keyword evidence="14" id="KW-0472">Membrane</keyword>
<dbReference type="Gene3D" id="3.20.20.80">
    <property type="entry name" value="Glycosidases"/>
    <property type="match status" value="1"/>
</dbReference>
<reference evidence="17 18" key="1">
    <citation type="submission" date="2020-05" db="EMBL/GenBank/DDBJ databases">
        <title>Identification and distribution of gene clusters putatively required for synthesis of sphingolipid metabolism inhibitors in phylogenetically diverse species of the filamentous fungus Fusarium.</title>
        <authorList>
            <person name="Kim H.-S."/>
            <person name="Busman M."/>
            <person name="Brown D.W."/>
            <person name="Divon H."/>
            <person name="Uhlig S."/>
            <person name="Proctor R.H."/>
        </authorList>
    </citation>
    <scope>NUCLEOTIDE SEQUENCE [LARGE SCALE GENOMIC DNA]</scope>
    <source>
        <strain evidence="17 18">NRRL 20693</strain>
    </source>
</reference>
<dbReference type="Gene3D" id="3.30.60.10">
    <property type="entry name" value="Endochitinase-like"/>
    <property type="match status" value="1"/>
</dbReference>
<evidence type="ECO:0000256" key="2">
    <source>
        <dbReference type="ARBA" id="ARBA00004613"/>
    </source>
</evidence>
<evidence type="ECO:0000256" key="11">
    <source>
        <dbReference type="ARBA" id="ARBA00023326"/>
    </source>
</evidence>
<keyword evidence="14" id="KW-1133">Transmembrane helix</keyword>
<dbReference type="SMART" id="SM00636">
    <property type="entry name" value="Glyco_18"/>
    <property type="match status" value="1"/>
</dbReference>
<keyword evidence="8" id="KW-0146">Chitin degradation</keyword>
<evidence type="ECO:0000256" key="14">
    <source>
        <dbReference type="SAM" id="Phobius"/>
    </source>
</evidence>
<dbReference type="SUPFAM" id="SSF54556">
    <property type="entry name" value="Chitinase insertion domain"/>
    <property type="match status" value="1"/>
</dbReference>
<dbReference type="GO" id="GO:0006032">
    <property type="term" value="P:chitin catabolic process"/>
    <property type="evidence" value="ECO:0007669"/>
    <property type="project" value="UniProtKB-KW"/>
</dbReference>
<keyword evidence="18" id="KW-1185">Reference proteome</keyword>
<feature type="disulfide bond" evidence="12">
    <location>
        <begin position="129"/>
        <end position="143"/>
    </location>
</feature>
<organism evidence="17 18">
    <name type="scientific">Fusarium heterosporum</name>
    <dbReference type="NCBI Taxonomy" id="42747"/>
    <lineage>
        <taxon>Eukaryota</taxon>
        <taxon>Fungi</taxon>
        <taxon>Dikarya</taxon>
        <taxon>Ascomycota</taxon>
        <taxon>Pezizomycotina</taxon>
        <taxon>Sordariomycetes</taxon>
        <taxon>Hypocreomycetidae</taxon>
        <taxon>Hypocreales</taxon>
        <taxon>Nectriaceae</taxon>
        <taxon>Fusarium</taxon>
        <taxon>Fusarium heterosporum species complex</taxon>
    </lineage>
</organism>
<dbReference type="SUPFAM" id="SSF57016">
    <property type="entry name" value="Plant lectins/antimicrobial peptides"/>
    <property type="match status" value="1"/>
</dbReference>
<feature type="domain" description="Chitin-binding type-1" evidence="15">
    <location>
        <begin position="106"/>
        <end position="155"/>
    </location>
</feature>
<dbReference type="InterPro" id="IPR050314">
    <property type="entry name" value="Glycosyl_Hydrlase_18"/>
</dbReference>
<dbReference type="InterPro" id="IPR029070">
    <property type="entry name" value="Chitinase_insertion_sf"/>
</dbReference>
<dbReference type="EMBL" id="JAAGWQ010000094">
    <property type="protein sequence ID" value="KAF5668358.1"/>
    <property type="molecule type" value="Genomic_DNA"/>
</dbReference>
<evidence type="ECO:0000256" key="9">
    <source>
        <dbReference type="ARBA" id="ARBA00023277"/>
    </source>
</evidence>
<dbReference type="Gene3D" id="3.10.50.10">
    <property type="match status" value="1"/>
</dbReference>
<dbReference type="PROSITE" id="PS00026">
    <property type="entry name" value="CHIT_BIND_I_1"/>
    <property type="match status" value="1"/>
</dbReference>
<dbReference type="InterPro" id="IPR017853">
    <property type="entry name" value="GH"/>
</dbReference>
<keyword evidence="6 12" id="KW-0147">Chitin-binding</keyword>
<comment type="similarity">
    <text evidence="3">Belongs to the glycosyl hydrolase 18 family. Chitinase class V subfamily.</text>
</comment>
<dbReference type="PANTHER" id="PTHR11177">
    <property type="entry name" value="CHITINASE"/>
    <property type="match status" value="1"/>
</dbReference>
<keyword evidence="12" id="KW-1015">Disulfide bond</keyword>
<accession>A0A8H5WS66</accession>
<keyword evidence="11" id="KW-0624">Polysaccharide degradation</keyword>
<feature type="disulfide bond" evidence="12">
    <location>
        <begin position="124"/>
        <end position="136"/>
    </location>
</feature>
<feature type="domain" description="GH18" evidence="16">
    <location>
        <begin position="160"/>
        <end position="519"/>
    </location>
</feature>
<dbReference type="InterPro" id="IPR011583">
    <property type="entry name" value="Chitinase_II/V-like_cat"/>
</dbReference>
<evidence type="ECO:0000256" key="10">
    <source>
        <dbReference type="ARBA" id="ARBA00023295"/>
    </source>
</evidence>
<keyword evidence="5" id="KW-0964">Secreted</keyword>
<dbReference type="PROSITE" id="PS50941">
    <property type="entry name" value="CHIT_BIND_I_2"/>
    <property type="match status" value="1"/>
</dbReference>
<dbReference type="PROSITE" id="PS01095">
    <property type="entry name" value="GH18_1"/>
    <property type="match status" value="1"/>
</dbReference>
<dbReference type="PANTHER" id="PTHR11177:SF402">
    <property type="entry name" value="CHITINASE"/>
    <property type="match status" value="1"/>
</dbReference>
<dbReference type="OrthoDB" id="73875at2759"/>
<evidence type="ECO:0000259" key="15">
    <source>
        <dbReference type="PROSITE" id="PS50941"/>
    </source>
</evidence>
<evidence type="ECO:0000313" key="18">
    <source>
        <dbReference type="Proteomes" id="UP000567885"/>
    </source>
</evidence>
<dbReference type="PROSITE" id="PS51910">
    <property type="entry name" value="GH18_2"/>
    <property type="match status" value="1"/>
</dbReference>
<dbReference type="Pfam" id="PF00704">
    <property type="entry name" value="Glyco_hydro_18"/>
    <property type="match status" value="1"/>
</dbReference>
<dbReference type="EC" id="3.2.1.14" evidence="4"/>
<feature type="transmembrane region" description="Helical" evidence="14">
    <location>
        <begin position="12"/>
        <end position="35"/>
    </location>
</feature>
<evidence type="ECO:0000256" key="5">
    <source>
        <dbReference type="ARBA" id="ARBA00022525"/>
    </source>
</evidence>
<evidence type="ECO:0000256" key="3">
    <source>
        <dbReference type="ARBA" id="ARBA00008682"/>
    </source>
</evidence>
<name>A0A8H5WS66_FUSHE</name>
<dbReference type="InterPro" id="IPR036861">
    <property type="entry name" value="Endochitinase-like_sf"/>
</dbReference>
<gene>
    <name evidence="17" type="ORF">FHETE_5294</name>
</gene>
<evidence type="ECO:0000256" key="1">
    <source>
        <dbReference type="ARBA" id="ARBA00000822"/>
    </source>
</evidence>
<evidence type="ECO:0000313" key="17">
    <source>
        <dbReference type="EMBL" id="KAF5668358.1"/>
    </source>
</evidence>
<evidence type="ECO:0000256" key="6">
    <source>
        <dbReference type="ARBA" id="ARBA00022669"/>
    </source>
</evidence>
<evidence type="ECO:0000256" key="13">
    <source>
        <dbReference type="RuleBase" id="RU000489"/>
    </source>
</evidence>
<dbReference type="GO" id="GO:0008061">
    <property type="term" value="F:chitin binding"/>
    <property type="evidence" value="ECO:0007669"/>
    <property type="project" value="UniProtKB-UniRule"/>
</dbReference>
<dbReference type="Proteomes" id="UP000567885">
    <property type="component" value="Unassembled WGS sequence"/>
</dbReference>
<evidence type="ECO:0000256" key="12">
    <source>
        <dbReference type="PROSITE-ProRule" id="PRU00261"/>
    </source>
</evidence>
<dbReference type="Pfam" id="PF00187">
    <property type="entry name" value="Chitin_bind_1"/>
    <property type="match status" value="1"/>
</dbReference>
<keyword evidence="14" id="KW-0812">Transmembrane</keyword>
<dbReference type="InterPro" id="IPR018371">
    <property type="entry name" value="Chitin-binding_1_CS"/>
</dbReference>
<proteinExistence type="inferred from homology"/>
<sequence>MFSHASSSSGFQSVVISLAGCASGIWPFLTLQALLSLAIMAMFTKSMARTVLVFLSLIILFTTLAQAQECSASIPCKLGCCSKHGFCGYGKDYCAKDVCVNSCQSKAECDPGGFGDAYVEKSKCPLNVCCSKHGFCGSTDEFCGNKKVKPPSCGSSHSLSRVVGYYESWAAGRSCNDFMPEQIPLGVYTHLNFAFATIDPKTFEVLPASPSDVKLYKRLTSLKQQDPDLKVMIAIGGWTFNDPGPTATTFSDIARSESAQKAFIKSLISMMSTYDFDGVDLDWEYPVAEDRSGRKEDFKNFPSFLKNLKQALKSTGGRDEVSLTLPASFWYLQHFDIVSLEKHVDFFNIMSYDLHGTWDKTNKWVGPYLNAHTNMTEIKDAMNLLWRNDINPNKVVLGTGFYGRAFTATSPNCLKPGCTYESGAPRQPCSNEISVMIQSDIVDVMKRTGNKPTLDKEAAVKILTFDDNQWVSFDDEDTFKMKADFAREQCMSGIMVWAVSQDVADGKYSRAIGKVADRKVRSIPAMFMEQGDGLIETSKAHPQCKWTNCGESCPSGWIRMARKDKEARKDEYMVDGSHCSNGVHELCCPPDDGTPTCGWYQHNNGKCDQTCPSGTIEIGSHSGHCNNSKYQAACCTTGSKSMELHDQCSWSQSPMCMLGSCSSGQNEVALSPTGSGSAVCNIEVYNHPYGDGRVKIQERKLCCNEKDDKKWDDCKWYDNLGFGKDQEDWCRSGCPNDRVRVSMDKYWNKDWDFGCRGGARSKCCIPKHATITKRESSKDELTRDALTAFLEEPVCASDGPGWTFSSVSRRDFNMSASGTTMPEEPEAEKMEVHLHKHRHAHGHGHGHHQRDSVAQGEHDITEIARELQIRAESWGSFSQDEVKLLVYALLLRTATSNQKSIWNTLVVKKFSNLEWSKLWKWIEDNGSIKKYGYDQLAYLITCHMGDFNNWVKGTKKNICDCDTTSCCPGGGSWCSTEDSIPNGSSKRKRWEEEEEEFLHKLEERAPGDGRKYKIKLPNGQEIEVESSEYYPATHSYWHANHPVWRNVHLYPQDNCLDVYPRLTTYGPKRGGVHYEHIIEGNTIARFFTHAMAGTLPSGRRMRSPALSVGLVTRTLLGRYTTMPPPMAGGSNSDSPLRRIFNALGSILNVEHATMVQGGINLVKTALWRQSNTGDWLNPWMTTNSMSAALTDLANYGDFAGRLRNVIIAVNYIAEPLTFNRLLSINFDIRDELRRLEGLHQQQTGYSEGIVAAWDEFIRDLLQETVNTAQNFVSGWVTTARNEYRDRNDEDVITLLALLSTLLRHAGDLEMPYDKLP</sequence>
<dbReference type="InterPro" id="IPR001579">
    <property type="entry name" value="Glyco_hydro_18_chit_AS"/>
</dbReference>
<dbReference type="GO" id="GO:0005576">
    <property type="term" value="C:extracellular region"/>
    <property type="evidence" value="ECO:0007669"/>
    <property type="project" value="UniProtKB-SubCell"/>
</dbReference>
<dbReference type="SUPFAM" id="SSF51445">
    <property type="entry name" value="(Trans)glycosidases"/>
    <property type="match status" value="1"/>
</dbReference>
<keyword evidence="9" id="KW-0119">Carbohydrate metabolism</keyword>
<dbReference type="InterPro" id="IPR001223">
    <property type="entry name" value="Glyco_hydro18_cat"/>
</dbReference>
<evidence type="ECO:0000256" key="4">
    <source>
        <dbReference type="ARBA" id="ARBA00012729"/>
    </source>
</evidence>
<dbReference type="GO" id="GO:0000272">
    <property type="term" value="P:polysaccharide catabolic process"/>
    <property type="evidence" value="ECO:0007669"/>
    <property type="project" value="UniProtKB-KW"/>
</dbReference>
<keyword evidence="7 13" id="KW-0378">Hydrolase</keyword>
<evidence type="ECO:0000256" key="8">
    <source>
        <dbReference type="ARBA" id="ARBA00023024"/>
    </source>
</evidence>
<evidence type="ECO:0000256" key="7">
    <source>
        <dbReference type="ARBA" id="ARBA00022801"/>
    </source>
</evidence>
<protein>
    <recommendedName>
        <fullName evidence="4">chitinase</fullName>
        <ecNumber evidence="4">3.2.1.14</ecNumber>
    </recommendedName>
</protein>
<keyword evidence="10 13" id="KW-0326">Glycosidase</keyword>
<comment type="catalytic activity">
    <reaction evidence="1">
        <text>Random endo-hydrolysis of N-acetyl-beta-D-glucosaminide (1-&gt;4)-beta-linkages in chitin and chitodextrins.</text>
        <dbReference type="EC" id="3.2.1.14"/>
    </reaction>
</comment>
<comment type="subcellular location">
    <subcellularLocation>
        <location evidence="2">Secreted</location>
    </subcellularLocation>
</comment>
<dbReference type="CDD" id="cd00035">
    <property type="entry name" value="ChtBD1"/>
    <property type="match status" value="1"/>
</dbReference>
<evidence type="ECO:0000259" key="16">
    <source>
        <dbReference type="PROSITE" id="PS51910"/>
    </source>
</evidence>